<keyword evidence="8" id="KW-0282">Flagellum</keyword>
<dbReference type="InterPro" id="IPR019776">
    <property type="entry name" value="Flagellar_basal_body_rod_CS"/>
</dbReference>
<evidence type="ECO:0000259" key="7">
    <source>
        <dbReference type="Pfam" id="PF00460"/>
    </source>
</evidence>
<comment type="subcellular location">
    <subcellularLocation>
        <location evidence="1 6">Bacterial flagellum basal body</location>
    </subcellularLocation>
</comment>
<organism evidence="8 9">
    <name type="scientific">Geovibrio thiophilus</name>
    <dbReference type="NCBI Taxonomy" id="139438"/>
    <lineage>
        <taxon>Bacteria</taxon>
        <taxon>Pseudomonadati</taxon>
        <taxon>Deferribacterota</taxon>
        <taxon>Deferribacteres</taxon>
        <taxon>Deferribacterales</taxon>
        <taxon>Geovibrionaceae</taxon>
        <taxon>Geovibrio</taxon>
    </lineage>
</organism>
<gene>
    <name evidence="8" type="primary">flgB</name>
    <name evidence="8" type="ORF">EP073_11785</name>
</gene>
<name>A0A410K105_9BACT</name>
<dbReference type="RefSeq" id="WP_128467357.1">
    <property type="nucleotide sequence ID" value="NZ_CP035108.1"/>
</dbReference>
<dbReference type="EMBL" id="CP035108">
    <property type="protein sequence ID" value="QAR34059.1"/>
    <property type="molecule type" value="Genomic_DNA"/>
</dbReference>
<sequence length="135" mass="14895">MRNIFSMSNVDKLSYGMDTASVKNNVIAENIANVDTPTYKASKLEFDEVMQDFLGTGKKLPLAQTHAKHFSTGGFSGVPADYVRFQNNPSLRNDGNDVNLDYEMSEMAANSVLYQELSQITAGTFTKLKTAIQGR</sequence>
<dbReference type="Proteomes" id="UP000287502">
    <property type="component" value="Chromosome"/>
</dbReference>
<comment type="subunit">
    <text evidence="6">The basal body constitutes a major portion of the flagellar organelle and consists of a number of rings mounted on a central rod.</text>
</comment>
<proteinExistence type="inferred from homology"/>
<protein>
    <recommendedName>
        <fullName evidence="3 6">Flagellar basal body rod protein FlgB</fullName>
    </recommendedName>
</protein>
<feature type="domain" description="Flagellar basal body rod protein N-terminal" evidence="7">
    <location>
        <begin position="16"/>
        <end position="40"/>
    </location>
</feature>
<evidence type="ECO:0000313" key="8">
    <source>
        <dbReference type="EMBL" id="QAR34059.1"/>
    </source>
</evidence>
<dbReference type="GO" id="GO:0071973">
    <property type="term" value="P:bacterial-type flagellum-dependent cell motility"/>
    <property type="evidence" value="ECO:0007669"/>
    <property type="project" value="InterPro"/>
</dbReference>
<reference evidence="8 9" key="1">
    <citation type="submission" date="2019-01" db="EMBL/GenBank/DDBJ databases">
        <title>Geovibrio thiophilus DSM 11263, complete genome.</title>
        <authorList>
            <person name="Spring S."/>
            <person name="Bunk B."/>
            <person name="Sproer C."/>
        </authorList>
    </citation>
    <scope>NUCLEOTIDE SEQUENCE [LARGE SCALE GENOMIC DNA]</scope>
    <source>
        <strain evidence="8 9">DSM 11263</strain>
    </source>
</reference>
<evidence type="ECO:0000256" key="6">
    <source>
        <dbReference type="PIRNR" id="PIRNR002889"/>
    </source>
</evidence>
<dbReference type="InterPro" id="IPR001444">
    <property type="entry name" value="Flag_bb_rod_N"/>
</dbReference>
<evidence type="ECO:0000256" key="2">
    <source>
        <dbReference type="ARBA" id="ARBA00009677"/>
    </source>
</evidence>
<evidence type="ECO:0000256" key="5">
    <source>
        <dbReference type="ARBA" id="ARBA00024934"/>
    </source>
</evidence>
<comment type="function">
    <text evidence="5 6">Structural component of flagellum, the bacterial motility apparatus. Part of the rod structure of flagellar basal body.</text>
</comment>
<evidence type="ECO:0000256" key="3">
    <source>
        <dbReference type="ARBA" id="ARBA00014376"/>
    </source>
</evidence>
<dbReference type="AlphaFoldDB" id="A0A410K105"/>
<dbReference type="OrthoDB" id="9792068at2"/>
<dbReference type="Pfam" id="PF00460">
    <property type="entry name" value="Flg_bb_rod"/>
    <property type="match status" value="1"/>
</dbReference>
<dbReference type="NCBIfam" id="TIGR01396">
    <property type="entry name" value="FlgB"/>
    <property type="match status" value="1"/>
</dbReference>
<keyword evidence="8" id="KW-0966">Cell projection</keyword>
<keyword evidence="8" id="KW-0969">Cilium</keyword>
<keyword evidence="4 6" id="KW-0975">Bacterial flagellum</keyword>
<comment type="similarity">
    <text evidence="2 6">Belongs to the flagella basal body rod proteins family.</text>
</comment>
<accession>A0A410K105</accession>
<dbReference type="KEGG" id="gtl:EP073_11785"/>
<evidence type="ECO:0000313" key="9">
    <source>
        <dbReference type="Proteomes" id="UP000287502"/>
    </source>
</evidence>
<dbReference type="GO" id="GO:0030694">
    <property type="term" value="C:bacterial-type flagellum basal body, rod"/>
    <property type="evidence" value="ECO:0007669"/>
    <property type="project" value="InterPro"/>
</dbReference>
<keyword evidence="9" id="KW-1185">Reference proteome</keyword>
<dbReference type="PROSITE" id="PS00588">
    <property type="entry name" value="FLAGELLA_BB_ROD"/>
    <property type="match status" value="1"/>
</dbReference>
<evidence type="ECO:0000256" key="1">
    <source>
        <dbReference type="ARBA" id="ARBA00004117"/>
    </source>
</evidence>
<dbReference type="PIRSF" id="PIRSF002889">
    <property type="entry name" value="Rod_FlgB"/>
    <property type="match status" value="1"/>
</dbReference>
<evidence type="ECO:0000256" key="4">
    <source>
        <dbReference type="ARBA" id="ARBA00023143"/>
    </source>
</evidence>
<dbReference type="InterPro" id="IPR006300">
    <property type="entry name" value="FlgB"/>
</dbReference>